<feature type="domain" description="M23ase beta-sheet core" evidence="2">
    <location>
        <begin position="204"/>
        <end position="298"/>
    </location>
</feature>
<dbReference type="Gene3D" id="2.70.70.10">
    <property type="entry name" value="Glucose Permease (Domain IIA)"/>
    <property type="match status" value="1"/>
</dbReference>
<dbReference type="Proteomes" id="UP000190962">
    <property type="component" value="Unassembled WGS sequence"/>
</dbReference>
<dbReference type="PANTHER" id="PTHR21666">
    <property type="entry name" value="PEPTIDASE-RELATED"/>
    <property type="match status" value="1"/>
</dbReference>
<keyword evidence="5" id="KW-1185">Reference proteome</keyword>
<keyword evidence="1" id="KW-0472">Membrane</keyword>
<accession>A0A0B0HC52</accession>
<dbReference type="EMBL" id="MPNX01000002">
    <property type="protein sequence ID" value="OOY35953.1"/>
    <property type="molecule type" value="Genomic_DNA"/>
</dbReference>
<dbReference type="Pfam" id="PF01551">
    <property type="entry name" value="Peptidase_M23"/>
    <property type="match status" value="1"/>
</dbReference>
<dbReference type="Proteomes" id="UP000030856">
    <property type="component" value="Unassembled WGS sequence"/>
</dbReference>
<dbReference type="FunFam" id="2.70.70.10:FF:000006">
    <property type="entry name" value="M23 family peptidase"/>
    <property type="match status" value="1"/>
</dbReference>
<sequence length="308" mass="33295">MVTSLIAKKNRISIGSIVSLVLVLAVVGAISGGVGVMLGYERGLQQASPEMLTKIDLLQHNLNEDRQTVIKAQARAEDELDALAVRFGSIQAQVMRLEAVGEHLVGVAELDESEFVFGQEPGLGGLDNGSDGESESGIRLLAELDNFETLLKQQEYQLTLLEEVLMNKDVLREIMPSGLPVGKGGWVSSGFGSRIHPISGKRKMHLGVDFPGRRGTEILAVAPGIVTKSKYVSGYGYLVEIRHADGYLTRYAHNSKLLVGEGDLVEKGEKIALMGRTGSATGTHLHFEVRKDGVAVNPKKFIKHVDKS</sequence>
<evidence type="ECO:0000313" key="4">
    <source>
        <dbReference type="EMBL" id="OOY35953.1"/>
    </source>
</evidence>
<keyword evidence="1" id="KW-0812">Transmembrane</keyword>
<evidence type="ECO:0000313" key="6">
    <source>
        <dbReference type="Proteomes" id="UP000190962"/>
    </source>
</evidence>
<gene>
    <name evidence="4" type="ORF">BOV88_02630</name>
    <name evidence="3" type="ORF">JV46_15710</name>
</gene>
<evidence type="ECO:0000256" key="1">
    <source>
        <dbReference type="SAM" id="Phobius"/>
    </source>
</evidence>
<dbReference type="STRING" id="2340.JV46_15710"/>
<reference evidence="4 6" key="2">
    <citation type="submission" date="2016-11" db="EMBL/GenBank/DDBJ databases">
        <title>Mixed transmission modes and dynamic genome evolution in an obligate animal-bacterial symbiosis.</title>
        <authorList>
            <person name="Russell S.L."/>
            <person name="Corbett-Detig R.B."/>
            <person name="Cavanaugh C.M."/>
        </authorList>
    </citation>
    <scope>NUCLEOTIDE SEQUENCE [LARGE SCALE GENOMIC DNA]</scope>
    <source>
        <strain evidence="4">MA-KB16</strain>
    </source>
</reference>
<evidence type="ECO:0000313" key="5">
    <source>
        <dbReference type="Proteomes" id="UP000030856"/>
    </source>
</evidence>
<dbReference type="EMBL" id="JRAA01000001">
    <property type="protein sequence ID" value="KHF26242.1"/>
    <property type="molecule type" value="Genomic_DNA"/>
</dbReference>
<protein>
    <submittedName>
        <fullName evidence="3">Metalloendopeptidase-like membrane protein</fullName>
    </submittedName>
</protein>
<reference evidence="3 5" key="1">
    <citation type="journal article" date="2014" name="BMC Genomics">
        <title>The genome of the intracellular bacterium of the coastal bivalve, Solemya velum: a blueprint for thriving in and out of symbiosis.</title>
        <authorList>
            <person name="Dmytrenko O."/>
            <person name="Russell S.L."/>
            <person name="Loo W.T."/>
            <person name="Fontanez K.M."/>
            <person name="Liao L."/>
            <person name="Roeselers G."/>
            <person name="Sharma R."/>
            <person name="Stewart F.J."/>
            <person name="Newton I.L."/>
            <person name="Woyke T."/>
            <person name="Wu D."/>
            <person name="Lang J.M."/>
            <person name="Eisen J.A."/>
            <person name="Cavanaugh C.M."/>
        </authorList>
    </citation>
    <scope>NUCLEOTIDE SEQUENCE [LARGE SCALE GENOMIC DNA]</scope>
    <source>
        <strain evidence="3 5">WH</strain>
    </source>
</reference>
<evidence type="ECO:0000259" key="2">
    <source>
        <dbReference type="Pfam" id="PF01551"/>
    </source>
</evidence>
<dbReference type="CDD" id="cd12797">
    <property type="entry name" value="M23_peptidase"/>
    <property type="match status" value="1"/>
</dbReference>
<feature type="transmembrane region" description="Helical" evidence="1">
    <location>
        <begin position="12"/>
        <end position="40"/>
    </location>
</feature>
<dbReference type="GO" id="GO:0004222">
    <property type="term" value="F:metalloendopeptidase activity"/>
    <property type="evidence" value="ECO:0007669"/>
    <property type="project" value="TreeGrafter"/>
</dbReference>
<proteinExistence type="predicted"/>
<dbReference type="InterPro" id="IPR011055">
    <property type="entry name" value="Dup_hybrid_motif"/>
</dbReference>
<dbReference type="AlphaFoldDB" id="A0A0B0HC52"/>
<name>A0A0B0HC52_SOVGS</name>
<dbReference type="PANTHER" id="PTHR21666:SF291">
    <property type="entry name" value="STAGE II SPORULATION PROTEIN Q"/>
    <property type="match status" value="1"/>
</dbReference>
<dbReference type="InterPro" id="IPR050570">
    <property type="entry name" value="Cell_wall_metabolism_enzyme"/>
</dbReference>
<dbReference type="InterPro" id="IPR016047">
    <property type="entry name" value="M23ase_b-sheet_dom"/>
</dbReference>
<keyword evidence="1" id="KW-1133">Transmembrane helix</keyword>
<dbReference type="eggNOG" id="COG0739">
    <property type="taxonomic scope" value="Bacteria"/>
</dbReference>
<organism evidence="3 5">
    <name type="scientific">Solemya velum gill symbiont</name>
    <dbReference type="NCBI Taxonomy" id="2340"/>
    <lineage>
        <taxon>Bacteria</taxon>
        <taxon>Pseudomonadati</taxon>
        <taxon>Pseudomonadota</taxon>
        <taxon>Gammaproteobacteria</taxon>
        <taxon>sulfur-oxidizing symbionts</taxon>
    </lineage>
</organism>
<comment type="caution">
    <text evidence="3">The sequence shown here is derived from an EMBL/GenBank/DDBJ whole genome shotgun (WGS) entry which is preliminary data.</text>
</comment>
<dbReference type="OrthoDB" id="9805070at2"/>
<evidence type="ECO:0000313" key="3">
    <source>
        <dbReference type="EMBL" id="KHF26242.1"/>
    </source>
</evidence>
<dbReference type="SUPFAM" id="SSF51261">
    <property type="entry name" value="Duplicated hybrid motif"/>
    <property type="match status" value="1"/>
</dbReference>